<evidence type="ECO:0000313" key="1">
    <source>
        <dbReference type="EMBL" id="KZZ86905.1"/>
    </source>
</evidence>
<reference evidence="1 2" key="1">
    <citation type="journal article" date="2016" name="Genome Biol. Evol.">
        <title>Divergent and convergent evolution of fungal pathogenicity.</title>
        <authorList>
            <person name="Shang Y."/>
            <person name="Xiao G."/>
            <person name="Zheng P."/>
            <person name="Cen K."/>
            <person name="Zhan S."/>
            <person name="Wang C."/>
        </authorList>
    </citation>
    <scope>NUCLEOTIDE SEQUENCE [LARGE SCALE GENOMIC DNA]</scope>
    <source>
        <strain evidence="1 2">ARSEF 7405</strain>
    </source>
</reference>
<proteinExistence type="predicted"/>
<comment type="caution">
    <text evidence="1">The sequence shown here is derived from an EMBL/GenBank/DDBJ whole genome shotgun (WGS) entry which is preliminary data.</text>
</comment>
<dbReference type="Proteomes" id="UP000242877">
    <property type="component" value="Unassembled WGS sequence"/>
</dbReference>
<keyword evidence="2" id="KW-1185">Reference proteome</keyword>
<dbReference type="VEuPathDB" id="FungiDB:AAP_06095"/>
<gene>
    <name evidence="1" type="ORF">AAP_06095</name>
</gene>
<evidence type="ECO:0000313" key="2">
    <source>
        <dbReference type="Proteomes" id="UP000242877"/>
    </source>
</evidence>
<organism evidence="1 2">
    <name type="scientific">Ascosphaera apis ARSEF 7405</name>
    <dbReference type="NCBI Taxonomy" id="392613"/>
    <lineage>
        <taxon>Eukaryota</taxon>
        <taxon>Fungi</taxon>
        <taxon>Dikarya</taxon>
        <taxon>Ascomycota</taxon>
        <taxon>Pezizomycotina</taxon>
        <taxon>Eurotiomycetes</taxon>
        <taxon>Eurotiomycetidae</taxon>
        <taxon>Onygenales</taxon>
        <taxon>Ascosphaeraceae</taxon>
        <taxon>Ascosphaera</taxon>
    </lineage>
</organism>
<dbReference type="EMBL" id="AZGZ01000043">
    <property type="protein sequence ID" value="KZZ86905.1"/>
    <property type="molecule type" value="Genomic_DNA"/>
</dbReference>
<accession>A0A167V1H3</accession>
<dbReference type="AlphaFoldDB" id="A0A167V1H3"/>
<protein>
    <submittedName>
        <fullName evidence="1">Uncharacterized protein</fullName>
    </submittedName>
</protein>
<name>A0A167V1H3_9EURO</name>
<sequence>MRDFGRSGFRRRVCSPARLKSVLTYWNCAGNQSIKSMEVPNCGASTGIGFYTYMRPFNPAGLATPGIIGLKKTLRKAGRYFFGIASSMYGLTQQRPLVTA</sequence>